<evidence type="ECO:0000313" key="2">
    <source>
        <dbReference type="Proteomes" id="UP000248745"/>
    </source>
</evidence>
<dbReference type="AlphaFoldDB" id="A0A2W2B414"/>
<reference evidence="1 2" key="1">
    <citation type="submission" date="2018-06" db="EMBL/GenBank/DDBJ databases">
        <title>Mucibacter soli gen. nov., sp. nov., a new member of the family Chitinophagaceae producing mucin.</title>
        <authorList>
            <person name="Kim M.-K."/>
            <person name="Park S."/>
            <person name="Kim T.-S."/>
            <person name="Joung Y."/>
            <person name="Han J.-H."/>
            <person name="Kim S.B."/>
        </authorList>
    </citation>
    <scope>NUCLEOTIDE SEQUENCE [LARGE SCALE GENOMIC DNA]</scope>
    <source>
        <strain evidence="1 2">R1-15</strain>
    </source>
</reference>
<comment type="caution">
    <text evidence="1">The sequence shown here is derived from an EMBL/GenBank/DDBJ whole genome shotgun (WGS) entry which is preliminary data.</text>
</comment>
<name>A0A2W2B414_9BACT</name>
<evidence type="ECO:0000313" key="1">
    <source>
        <dbReference type="EMBL" id="PZF70989.1"/>
    </source>
</evidence>
<protein>
    <submittedName>
        <fullName evidence="1">Uncharacterized protein</fullName>
    </submittedName>
</protein>
<organism evidence="1 2">
    <name type="scientific">Taibaiella soli</name>
    <dbReference type="NCBI Taxonomy" id="1649169"/>
    <lineage>
        <taxon>Bacteria</taxon>
        <taxon>Pseudomonadati</taxon>
        <taxon>Bacteroidota</taxon>
        <taxon>Chitinophagia</taxon>
        <taxon>Chitinophagales</taxon>
        <taxon>Chitinophagaceae</taxon>
        <taxon>Taibaiella</taxon>
    </lineage>
</organism>
<dbReference type="RefSeq" id="WP_111000723.1">
    <property type="nucleotide sequence ID" value="NZ_QKTW01000027.1"/>
</dbReference>
<dbReference type="EMBL" id="QKTW01000027">
    <property type="protein sequence ID" value="PZF70989.1"/>
    <property type="molecule type" value="Genomic_DNA"/>
</dbReference>
<keyword evidence="2" id="KW-1185">Reference proteome</keyword>
<proteinExistence type="predicted"/>
<gene>
    <name evidence="1" type="ORF">DN068_19985</name>
</gene>
<dbReference type="Proteomes" id="UP000248745">
    <property type="component" value="Unassembled WGS sequence"/>
</dbReference>
<sequence>MRTFPYTITNATTGAQQKSGCKHIRLKLLVNTTSLLLSFETSYCKDPFYPAHKPAMSAYTVLSERA</sequence>
<accession>A0A2W2B414</accession>